<dbReference type="InterPro" id="IPR050445">
    <property type="entry name" value="Bact_polysacc_biosynth/exp"/>
</dbReference>
<feature type="transmembrane region" description="Helical" evidence="8">
    <location>
        <begin position="296"/>
        <end position="317"/>
    </location>
</feature>
<gene>
    <name evidence="10" type="ORF">SLNSH_14865</name>
</gene>
<feature type="region of interest" description="Disordered" evidence="7">
    <location>
        <begin position="353"/>
        <end position="379"/>
    </location>
</feature>
<evidence type="ECO:0000256" key="2">
    <source>
        <dbReference type="ARBA" id="ARBA00022475"/>
    </source>
</evidence>
<dbReference type="GO" id="GO:0004713">
    <property type="term" value="F:protein tyrosine kinase activity"/>
    <property type="evidence" value="ECO:0007669"/>
    <property type="project" value="TreeGrafter"/>
</dbReference>
<dbReference type="Gene3D" id="3.40.50.300">
    <property type="entry name" value="P-loop containing nucleotide triphosphate hydrolases"/>
    <property type="match status" value="1"/>
</dbReference>
<feature type="domain" description="Polysaccharide chain length determinant N-terminal" evidence="9">
    <location>
        <begin position="25"/>
        <end position="112"/>
    </location>
</feature>
<dbReference type="OrthoDB" id="8404680at2"/>
<reference evidence="11" key="1">
    <citation type="submission" date="2018-03" db="EMBL/GenBank/DDBJ databases">
        <authorList>
            <person name="Sun L."/>
            <person name="Liu H."/>
            <person name="Chen W."/>
            <person name="Huang K."/>
            <person name="Liu W."/>
            <person name="Gao X."/>
        </authorList>
    </citation>
    <scope>NUCLEOTIDE SEQUENCE [LARGE SCALE GENOMIC DNA]</scope>
    <source>
        <strain evidence="11">SH9</strain>
    </source>
</reference>
<keyword evidence="11" id="KW-1185">Reference proteome</keyword>
<comment type="caution">
    <text evidence="10">The sequence shown here is derived from an EMBL/GenBank/DDBJ whole genome shotgun (WGS) entry which is preliminary data.</text>
</comment>
<evidence type="ECO:0000256" key="5">
    <source>
        <dbReference type="ARBA" id="ARBA00023136"/>
    </source>
</evidence>
<accession>A0A2T1HRX4</accession>
<sequence>MLQRALPEQPEARLELRRAAPGLPDLVDLRGIVRRQSRLIRNVTLAALVAAAAFAILRPPKYVATASVLIDTKNTDLLAPQGNGTTPDPANVDSQLEILKSDQVAGSVVDELDLAKDPAFNKPGWAEWIGDWTAGLIRSGRPEPATTRKKIIDRLKKVLLVRRVGVTNLLVVDATAPDPVRAADLSNRLVEAYLRNQFAVKQEQVQKVREWLQDRTNQLKMELRDAEKAAEDYRSRPDQARAVRIDLESAAQAVRNAYESYLKRLADSAQLFSYITLDAQLVSRALPPATQQGPGAIIILAGGLIFGLGSGLFLGFAREQLETTLKRPAVVTDLLGVRTVAVFPLVEAPSKHEARKDDVHREENRDPPEPEPEASGLLDLSTRVPGSSFALAARAIQVAIDLEFDSGNCAVLGVVATTPGDGASTVAANLGFAFSRYASTLLIDANIENSGLRRSLDIPGADPQDAGSGGARGLRCYQLGDLVFAPIAGREAARDMTLADELAAILRAAKDTYRYVVVDLPPLLASPEARAAAPLVDCFVPVVRWGRTTRQQVQYACLEAPEVADKAIAAALTGMPLAALDRDRAITPRSWGDRARARWTRDAG</sequence>
<dbReference type="PANTHER" id="PTHR32309:SF13">
    <property type="entry name" value="FERRIC ENTEROBACTIN TRANSPORT PROTEIN FEPE"/>
    <property type="match status" value="1"/>
</dbReference>
<evidence type="ECO:0000256" key="1">
    <source>
        <dbReference type="ARBA" id="ARBA00004651"/>
    </source>
</evidence>
<keyword evidence="3 8" id="KW-0812">Transmembrane</keyword>
<dbReference type="InterPro" id="IPR003856">
    <property type="entry name" value="LPS_length_determ_N"/>
</dbReference>
<dbReference type="PANTHER" id="PTHR32309">
    <property type="entry name" value="TYROSINE-PROTEIN KINASE"/>
    <property type="match status" value="1"/>
</dbReference>
<comment type="subcellular location">
    <subcellularLocation>
        <location evidence="1">Cell membrane</location>
        <topology evidence="1">Multi-pass membrane protein</topology>
    </subcellularLocation>
</comment>
<dbReference type="EMBL" id="PVZS01000015">
    <property type="protein sequence ID" value="PSC04269.1"/>
    <property type="molecule type" value="Genomic_DNA"/>
</dbReference>
<keyword evidence="5 8" id="KW-0472">Membrane</keyword>
<feature type="compositionally biased region" description="Basic and acidic residues" evidence="7">
    <location>
        <begin position="353"/>
        <end position="368"/>
    </location>
</feature>
<dbReference type="SUPFAM" id="SSF52540">
    <property type="entry name" value="P-loop containing nucleoside triphosphate hydrolases"/>
    <property type="match status" value="1"/>
</dbReference>
<evidence type="ECO:0000313" key="10">
    <source>
        <dbReference type="EMBL" id="PSC04269.1"/>
    </source>
</evidence>
<evidence type="ECO:0000256" key="4">
    <source>
        <dbReference type="ARBA" id="ARBA00022989"/>
    </source>
</evidence>
<protein>
    <recommendedName>
        <fullName evidence="9">Polysaccharide chain length determinant N-terminal domain-containing protein</fullName>
    </recommendedName>
</protein>
<keyword evidence="6" id="KW-0175">Coiled coil</keyword>
<organism evidence="10 11">
    <name type="scientific">Alsobacter soli</name>
    <dbReference type="NCBI Taxonomy" id="2109933"/>
    <lineage>
        <taxon>Bacteria</taxon>
        <taxon>Pseudomonadati</taxon>
        <taxon>Pseudomonadota</taxon>
        <taxon>Alphaproteobacteria</taxon>
        <taxon>Hyphomicrobiales</taxon>
        <taxon>Alsobacteraceae</taxon>
        <taxon>Alsobacter</taxon>
    </lineage>
</organism>
<keyword evidence="4 8" id="KW-1133">Transmembrane helix</keyword>
<evidence type="ECO:0000313" key="11">
    <source>
        <dbReference type="Proteomes" id="UP000239772"/>
    </source>
</evidence>
<dbReference type="InterPro" id="IPR027417">
    <property type="entry name" value="P-loop_NTPase"/>
</dbReference>
<dbReference type="Proteomes" id="UP000239772">
    <property type="component" value="Unassembled WGS sequence"/>
</dbReference>
<feature type="coiled-coil region" evidence="6">
    <location>
        <begin position="209"/>
        <end position="236"/>
    </location>
</feature>
<dbReference type="RefSeq" id="WP_106337795.1">
    <property type="nucleotide sequence ID" value="NZ_PVZS01000015.1"/>
</dbReference>
<name>A0A2T1HRX4_9HYPH</name>
<proteinExistence type="predicted"/>
<evidence type="ECO:0000256" key="6">
    <source>
        <dbReference type="SAM" id="Coils"/>
    </source>
</evidence>
<dbReference type="Pfam" id="PF02706">
    <property type="entry name" value="Wzz"/>
    <property type="match status" value="1"/>
</dbReference>
<evidence type="ECO:0000256" key="8">
    <source>
        <dbReference type="SAM" id="Phobius"/>
    </source>
</evidence>
<evidence type="ECO:0000256" key="7">
    <source>
        <dbReference type="SAM" id="MobiDB-lite"/>
    </source>
</evidence>
<evidence type="ECO:0000256" key="3">
    <source>
        <dbReference type="ARBA" id="ARBA00022692"/>
    </source>
</evidence>
<dbReference type="AlphaFoldDB" id="A0A2T1HRX4"/>
<evidence type="ECO:0000259" key="9">
    <source>
        <dbReference type="Pfam" id="PF02706"/>
    </source>
</evidence>
<keyword evidence="2" id="KW-1003">Cell membrane</keyword>
<dbReference type="GO" id="GO:0005886">
    <property type="term" value="C:plasma membrane"/>
    <property type="evidence" value="ECO:0007669"/>
    <property type="project" value="UniProtKB-SubCell"/>
</dbReference>